<sequence>MGNDWGSFISAELGRVEPTRLVGAHVTQVWPTPPADEPDWADHLTGRDVEVLADFQYTLGKRASYGLVHGQQPQTLAHALSDSPVGLLGWNAQVMGGLDPEILLTHVTIHWLTGTAGSSIRIYAEHPREPVPTTPTTVPLGAALFPGDLGSIRHLAERAHSRIVSWNEYDRGGHYATHDAPDLWLADLRTFFSTVA</sequence>
<dbReference type="InterPro" id="IPR029058">
    <property type="entry name" value="AB_hydrolase_fold"/>
</dbReference>
<evidence type="ECO:0000313" key="4">
    <source>
        <dbReference type="Proteomes" id="UP001595699"/>
    </source>
</evidence>
<evidence type="ECO:0000256" key="2">
    <source>
        <dbReference type="ARBA" id="ARBA00022801"/>
    </source>
</evidence>
<evidence type="ECO:0008006" key="5">
    <source>
        <dbReference type="Google" id="ProtNLM"/>
    </source>
</evidence>
<comment type="similarity">
    <text evidence="1">Belongs to the peptidase S33 family.</text>
</comment>
<dbReference type="Gene3D" id="3.40.50.1820">
    <property type="entry name" value="alpha/beta hydrolase"/>
    <property type="match status" value="1"/>
</dbReference>
<dbReference type="RefSeq" id="WP_239554086.1">
    <property type="nucleotide sequence ID" value="NZ_JAFBCM010000001.1"/>
</dbReference>
<accession>A0ABV7YAB8</accession>
<dbReference type="PANTHER" id="PTHR21661">
    <property type="entry name" value="EPOXIDE HYDROLASE 1-RELATED"/>
    <property type="match status" value="1"/>
</dbReference>
<dbReference type="PANTHER" id="PTHR21661:SF35">
    <property type="entry name" value="EPOXIDE HYDROLASE"/>
    <property type="match status" value="1"/>
</dbReference>
<keyword evidence="2" id="KW-0378">Hydrolase</keyword>
<dbReference type="EMBL" id="JBHRZH010000012">
    <property type="protein sequence ID" value="MFC3762266.1"/>
    <property type="molecule type" value="Genomic_DNA"/>
</dbReference>
<proteinExistence type="inferred from homology"/>
<evidence type="ECO:0000313" key="3">
    <source>
        <dbReference type="EMBL" id="MFC3762266.1"/>
    </source>
</evidence>
<keyword evidence="4" id="KW-1185">Reference proteome</keyword>
<protein>
    <recommendedName>
        <fullName evidence="5">Epoxide hydrolase</fullName>
    </recommendedName>
</protein>
<organism evidence="3 4">
    <name type="scientific">Tenggerimyces flavus</name>
    <dbReference type="NCBI Taxonomy" id="1708749"/>
    <lineage>
        <taxon>Bacteria</taxon>
        <taxon>Bacillati</taxon>
        <taxon>Actinomycetota</taxon>
        <taxon>Actinomycetes</taxon>
        <taxon>Propionibacteriales</taxon>
        <taxon>Nocardioidaceae</taxon>
        <taxon>Tenggerimyces</taxon>
    </lineage>
</organism>
<gene>
    <name evidence="3" type="ORF">ACFOUW_15600</name>
</gene>
<dbReference type="SUPFAM" id="SSF53474">
    <property type="entry name" value="alpha/beta-Hydrolases"/>
    <property type="match status" value="1"/>
</dbReference>
<reference evidence="4" key="1">
    <citation type="journal article" date="2019" name="Int. J. Syst. Evol. Microbiol.">
        <title>The Global Catalogue of Microorganisms (GCM) 10K type strain sequencing project: providing services to taxonomists for standard genome sequencing and annotation.</title>
        <authorList>
            <consortium name="The Broad Institute Genomics Platform"/>
            <consortium name="The Broad Institute Genome Sequencing Center for Infectious Disease"/>
            <person name="Wu L."/>
            <person name="Ma J."/>
        </authorList>
    </citation>
    <scope>NUCLEOTIDE SEQUENCE [LARGE SCALE GENOMIC DNA]</scope>
    <source>
        <strain evidence="4">CGMCC 4.7241</strain>
    </source>
</reference>
<name>A0ABV7YAB8_9ACTN</name>
<dbReference type="Proteomes" id="UP001595699">
    <property type="component" value="Unassembled WGS sequence"/>
</dbReference>
<evidence type="ECO:0000256" key="1">
    <source>
        <dbReference type="ARBA" id="ARBA00010088"/>
    </source>
</evidence>
<comment type="caution">
    <text evidence="3">The sequence shown here is derived from an EMBL/GenBank/DDBJ whole genome shotgun (WGS) entry which is preliminary data.</text>
</comment>